<dbReference type="InterPro" id="IPR007474">
    <property type="entry name" value="ApaG_domain"/>
</dbReference>
<dbReference type="STRING" id="649349.Lbys_0568"/>
<dbReference type="EMBL" id="CP002305">
    <property type="protein sequence ID" value="ADQ16334.1"/>
    <property type="molecule type" value="Genomic_DNA"/>
</dbReference>
<evidence type="ECO:0000259" key="1">
    <source>
        <dbReference type="PROSITE" id="PS51087"/>
    </source>
</evidence>
<name>E4RY06_LEAB4</name>
<sequence>MITAITHGIKVSVKPEYQPFYSQPARNLYAFSYTINIENTTDVTVKLLTRHWEIFDSYGTAYEVNGEGVVGLFPIIEPGESFEYTSGCNFASTVGKMQGKYIMQRVRDGKTFEISIPEFLLEVPYILN</sequence>
<dbReference type="Pfam" id="PF04379">
    <property type="entry name" value="DUF525"/>
    <property type="match status" value="1"/>
</dbReference>
<dbReference type="InterPro" id="IPR036767">
    <property type="entry name" value="ApaG_sf"/>
</dbReference>
<dbReference type="PANTHER" id="PTHR14289:SF16">
    <property type="entry name" value="POLYMERASE DELTA-INTERACTING PROTEIN 2"/>
    <property type="match status" value="1"/>
</dbReference>
<evidence type="ECO:0000313" key="2">
    <source>
        <dbReference type="EMBL" id="ADQ16334.1"/>
    </source>
</evidence>
<keyword evidence="3" id="KW-1185">Reference proteome</keyword>
<dbReference type="OrthoDB" id="9795226at2"/>
<evidence type="ECO:0000313" key="3">
    <source>
        <dbReference type="Proteomes" id="UP000007435"/>
    </source>
</evidence>
<protein>
    <submittedName>
        <fullName evidence="2">ApaG domain protein</fullName>
    </submittedName>
</protein>
<dbReference type="KEGG" id="lby:Lbys_0568"/>
<dbReference type="Gene3D" id="2.60.40.1470">
    <property type="entry name" value="ApaG domain"/>
    <property type="match status" value="1"/>
</dbReference>
<dbReference type="SUPFAM" id="SSF110069">
    <property type="entry name" value="ApaG-like"/>
    <property type="match status" value="1"/>
</dbReference>
<dbReference type="RefSeq" id="WP_013407386.1">
    <property type="nucleotide sequence ID" value="NC_014655.1"/>
</dbReference>
<dbReference type="Proteomes" id="UP000007435">
    <property type="component" value="Chromosome"/>
</dbReference>
<dbReference type="PROSITE" id="PS51087">
    <property type="entry name" value="APAG"/>
    <property type="match status" value="1"/>
</dbReference>
<dbReference type="eggNOG" id="COG2967">
    <property type="taxonomic scope" value="Bacteria"/>
</dbReference>
<reference evidence="2 3" key="2">
    <citation type="journal article" date="2011" name="Stand. Genomic Sci.">
        <title>Complete genome sequence of Leadbetterella byssophila type strain (4M15).</title>
        <authorList>
            <person name="Abt B."/>
            <person name="Teshima H."/>
            <person name="Lucas S."/>
            <person name="Lapidus A."/>
            <person name="Del Rio T.G."/>
            <person name="Nolan M."/>
            <person name="Tice H."/>
            <person name="Cheng J.F."/>
            <person name="Pitluck S."/>
            <person name="Liolios K."/>
            <person name="Pagani I."/>
            <person name="Ivanova N."/>
            <person name="Mavromatis K."/>
            <person name="Pati A."/>
            <person name="Tapia R."/>
            <person name="Han C."/>
            <person name="Goodwin L."/>
            <person name="Chen A."/>
            <person name="Palaniappan K."/>
            <person name="Land M."/>
            <person name="Hauser L."/>
            <person name="Chang Y.J."/>
            <person name="Jeffries C.D."/>
            <person name="Rohde M."/>
            <person name="Goker M."/>
            <person name="Tindall B.J."/>
            <person name="Detter J.C."/>
            <person name="Woyke T."/>
            <person name="Bristow J."/>
            <person name="Eisen J.A."/>
            <person name="Markowitz V."/>
            <person name="Hugenholtz P."/>
            <person name="Klenk H.P."/>
            <person name="Kyrpides N.C."/>
        </authorList>
    </citation>
    <scope>NUCLEOTIDE SEQUENCE [LARGE SCALE GENOMIC DNA]</scope>
    <source>
        <strain evidence="3">DSM 17132 / JCM 16389 / KACC 11308 / NBRC 106382 / 4M15</strain>
    </source>
</reference>
<reference key="1">
    <citation type="submission" date="2010-11" db="EMBL/GenBank/DDBJ databases">
        <title>The complete genome of Leadbetterella byssophila DSM 17132.</title>
        <authorList>
            <consortium name="US DOE Joint Genome Institute (JGI-PGF)"/>
            <person name="Lucas S."/>
            <person name="Copeland A."/>
            <person name="Lapidus A."/>
            <person name="Glavina del Rio T."/>
            <person name="Dalin E."/>
            <person name="Tice H."/>
            <person name="Bruce D."/>
            <person name="Goodwin L."/>
            <person name="Pitluck S."/>
            <person name="Kyrpides N."/>
            <person name="Mavromatis K."/>
            <person name="Ivanova N."/>
            <person name="Teshima H."/>
            <person name="Brettin T."/>
            <person name="Detter J.C."/>
            <person name="Han C."/>
            <person name="Tapia R."/>
            <person name="Land M."/>
            <person name="Hauser L."/>
            <person name="Markowitz V."/>
            <person name="Cheng J.-F."/>
            <person name="Hugenholtz P."/>
            <person name="Woyke T."/>
            <person name="Wu D."/>
            <person name="Tindall B."/>
            <person name="Pomrenke H.G."/>
            <person name="Brambilla E."/>
            <person name="Klenk H.-P."/>
            <person name="Eisen J.A."/>
        </authorList>
    </citation>
    <scope>NUCLEOTIDE SEQUENCE [LARGE SCALE GENOMIC DNA]</scope>
    <source>
        <strain>DSM 17132</strain>
    </source>
</reference>
<organism evidence="2 3">
    <name type="scientific">Leadbetterella byssophila (strain DSM 17132 / JCM 16389 / KACC 11308 / NBRC 106382 / 4M15)</name>
    <dbReference type="NCBI Taxonomy" id="649349"/>
    <lineage>
        <taxon>Bacteria</taxon>
        <taxon>Pseudomonadati</taxon>
        <taxon>Bacteroidota</taxon>
        <taxon>Cytophagia</taxon>
        <taxon>Cytophagales</taxon>
        <taxon>Leadbetterellaceae</taxon>
        <taxon>Leadbetterella</taxon>
    </lineage>
</organism>
<feature type="domain" description="ApaG" evidence="1">
    <location>
        <begin position="3"/>
        <end position="128"/>
    </location>
</feature>
<dbReference type="AlphaFoldDB" id="E4RY06"/>
<dbReference type="PANTHER" id="PTHR14289">
    <property type="entry name" value="F-BOX ONLY PROTEIN 3"/>
    <property type="match status" value="1"/>
</dbReference>
<dbReference type="NCBIfam" id="NF003967">
    <property type="entry name" value="PRK05461.1"/>
    <property type="match status" value="1"/>
</dbReference>
<dbReference type="HOGENOM" id="CLU_128074_1_0_10"/>
<accession>E4RY06</accession>
<dbReference type="GO" id="GO:0070987">
    <property type="term" value="P:error-free translesion synthesis"/>
    <property type="evidence" value="ECO:0007669"/>
    <property type="project" value="TreeGrafter"/>
</dbReference>
<proteinExistence type="predicted"/>
<gene>
    <name evidence="2" type="ordered locus">Lbys_0568</name>
</gene>